<comment type="similarity">
    <text evidence="6">Belongs to the ABC-4 integral membrane protein family.</text>
</comment>
<feature type="domain" description="MacB-like periplasmic core" evidence="10">
    <location>
        <begin position="18"/>
        <end position="235"/>
    </location>
</feature>
<feature type="transmembrane region" description="Helical" evidence="8">
    <location>
        <begin position="795"/>
        <end position="818"/>
    </location>
</feature>
<organism evidence="11 12">
    <name type="scientific">Conexibacter arvalis</name>
    <dbReference type="NCBI Taxonomy" id="912552"/>
    <lineage>
        <taxon>Bacteria</taxon>
        <taxon>Bacillati</taxon>
        <taxon>Actinomycetota</taxon>
        <taxon>Thermoleophilia</taxon>
        <taxon>Solirubrobacterales</taxon>
        <taxon>Conexibacteraceae</taxon>
        <taxon>Conexibacter</taxon>
    </lineage>
</organism>
<evidence type="ECO:0000259" key="9">
    <source>
        <dbReference type="Pfam" id="PF02687"/>
    </source>
</evidence>
<accession>A0A840IE07</accession>
<dbReference type="GO" id="GO:0005886">
    <property type="term" value="C:plasma membrane"/>
    <property type="evidence" value="ECO:0007669"/>
    <property type="project" value="UniProtKB-SubCell"/>
</dbReference>
<dbReference type="AlphaFoldDB" id="A0A840IE07"/>
<dbReference type="PANTHER" id="PTHR30572:SF4">
    <property type="entry name" value="ABC TRANSPORTER PERMEASE YTRF"/>
    <property type="match status" value="1"/>
</dbReference>
<feature type="transmembrane region" description="Helical" evidence="8">
    <location>
        <begin position="268"/>
        <end position="291"/>
    </location>
</feature>
<dbReference type="Proteomes" id="UP000585272">
    <property type="component" value="Unassembled WGS sequence"/>
</dbReference>
<feature type="domain" description="ABC3 transporter permease C-terminal" evidence="9">
    <location>
        <begin position="712"/>
        <end position="828"/>
    </location>
</feature>
<evidence type="ECO:0000256" key="1">
    <source>
        <dbReference type="ARBA" id="ARBA00004651"/>
    </source>
</evidence>
<dbReference type="RefSeq" id="WP_183341318.1">
    <property type="nucleotide sequence ID" value="NZ_JACHNU010000002.1"/>
</dbReference>
<feature type="transmembrane region" description="Helical" evidence="8">
    <location>
        <begin position="709"/>
        <end position="732"/>
    </location>
</feature>
<comment type="subcellular location">
    <subcellularLocation>
        <location evidence="1">Cell membrane</location>
        <topology evidence="1">Multi-pass membrane protein</topology>
    </subcellularLocation>
</comment>
<keyword evidence="5 8" id="KW-0472">Membrane</keyword>
<protein>
    <submittedName>
        <fullName evidence="11">Putative ABC transport system permease protein</fullName>
    </submittedName>
</protein>
<keyword evidence="3 8" id="KW-0812">Transmembrane</keyword>
<dbReference type="InterPro" id="IPR050250">
    <property type="entry name" value="Macrolide_Exporter_MacB"/>
</dbReference>
<gene>
    <name evidence="11" type="ORF">BDZ31_001844</name>
</gene>
<evidence type="ECO:0000256" key="6">
    <source>
        <dbReference type="ARBA" id="ARBA00038076"/>
    </source>
</evidence>
<feature type="transmembrane region" description="Helical" evidence="8">
    <location>
        <begin position="481"/>
        <end position="505"/>
    </location>
</feature>
<feature type="domain" description="ABC3 transporter permease C-terminal" evidence="9">
    <location>
        <begin position="271"/>
        <end position="392"/>
    </location>
</feature>
<dbReference type="Pfam" id="PF02687">
    <property type="entry name" value="FtsX"/>
    <property type="match status" value="2"/>
</dbReference>
<evidence type="ECO:0000256" key="8">
    <source>
        <dbReference type="SAM" id="Phobius"/>
    </source>
</evidence>
<evidence type="ECO:0000256" key="2">
    <source>
        <dbReference type="ARBA" id="ARBA00022475"/>
    </source>
</evidence>
<feature type="region of interest" description="Disordered" evidence="7">
    <location>
        <begin position="421"/>
        <end position="441"/>
    </location>
</feature>
<reference evidence="11 12" key="1">
    <citation type="submission" date="2020-08" db="EMBL/GenBank/DDBJ databases">
        <title>Genomic Encyclopedia of Archaeal and Bacterial Type Strains, Phase II (KMG-II): from individual species to whole genera.</title>
        <authorList>
            <person name="Goeker M."/>
        </authorList>
    </citation>
    <scope>NUCLEOTIDE SEQUENCE [LARGE SCALE GENOMIC DNA]</scope>
    <source>
        <strain evidence="11 12">DSM 23288</strain>
    </source>
</reference>
<keyword evidence="2" id="KW-1003">Cell membrane</keyword>
<dbReference type="PANTHER" id="PTHR30572">
    <property type="entry name" value="MEMBRANE COMPONENT OF TRANSPORTER-RELATED"/>
    <property type="match status" value="1"/>
</dbReference>
<evidence type="ECO:0000313" key="12">
    <source>
        <dbReference type="Proteomes" id="UP000585272"/>
    </source>
</evidence>
<dbReference type="InterPro" id="IPR025857">
    <property type="entry name" value="MacB_PCD"/>
</dbReference>
<proteinExistence type="inferred from homology"/>
<evidence type="ECO:0000256" key="5">
    <source>
        <dbReference type="ARBA" id="ARBA00023136"/>
    </source>
</evidence>
<evidence type="ECO:0000256" key="3">
    <source>
        <dbReference type="ARBA" id="ARBA00022692"/>
    </source>
</evidence>
<keyword evidence="4 8" id="KW-1133">Transmembrane helix</keyword>
<feature type="transmembrane region" description="Helical" evidence="8">
    <location>
        <begin position="362"/>
        <end position="387"/>
    </location>
</feature>
<name>A0A840IE07_9ACTN</name>
<dbReference type="Pfam" id="PF12704">
    <property type="entry name" value="MacB_PCD"/>
    <property type="match status" value="2"/>
</dbReference>
<feature type="transmembrane region" description="Helical" evidence="8">
    <location>
        <begin position="312"/>
        <end position="342"/>
    </location>
</feature>
<dbReference type="GO" id="GO:0022857">
    <property type="term" value="F:transmembrane transporter activity"/>
    <property type="evidence" value="ECO:0007669"/>
    <property type="project" value="TreeGrafter"/>
</dbReference>
<evidence type="ECO:0000256" key="7">
    <source>
        <dbReference type="SAM" id="MobiDB-lite"/>
    </source>
</evidence>
<sequence>MRRIALNGLWAHKRRLAGTFLSVFLGVAFLAGTLMLGDTLQRNFERLFGEVTAGTDAVVRSTTRIDDDAGPGQRAPIPASTLARVRAVDGVAAAEPSIEGRGTLIGADGRAVGRDGPPKLAGNWIADPRLNPYRLAEGRAPRTGDEVVVNRGAADDGGLRVGDEATVRTPEPVRVRIVGIATFGSSSGVGATTFTAFSTAGAARHVMKRPDAISSVVVRGEPGLSQAELVARLRPALGSGIEAIAGDRLAAERVDDIDQTFLDGLRTVLVAFAGLALLVGAFTIHNTFAIVAAQRARESALLRAVGATRRQVLGAALTETALLAAVASLAGLVGGIAIASALKAMFDAFGFALPAGGLEVSATSALIAVAAGVVVTLLAGLAPALAASRVPPLAALRDAALEGEEGGASVRQRRSLTALARGARAGGARAGGARAGRSRRRRPLTALVRGATALIAAPLPRLRGTVGTLARRNAIRSPRRTARAASALVVGVTVVTAITVVGFSLQRSLDDSAARSFDGDLAVTGGEFEDASLPPALARELAALPQVATAVGLGSGSARVDGRNGVYANADAAALSRLVDLDLRAGSLDALGRGALAVSADEAEQRGWRVGSPVAVVYPDGARATLRVGAVYGEEGIAGDVLLPRAAWERHAPQSADRTIFVSLAPGVGEAAGKAAVERVAERWGAPETQTRQEYVDAAGDGVRMVLSIVYVLLALAVVIALLGIANTLALATHERTRELGLLRAVGQTRGQLRATVRWEAVVIALLGTTGGIVLGLPIAFLLTRLGDAVGIETFAVPVAQLAIVLVVGGLAGVLAGVRPARRAARLDVLRAIAAE</sequence>
<feature type="transmembrane region" description="Helical" evidence="8">
    <location>
        <begin position="16"/>
        <end position="37"/>
    </location>
</feature>
<comment type="caution">
    <text evidence="11">The sequence shown here is derived from an EMBL/GenBank/DDBJ whole genome shotgun (WGS) entry which is preliminary data.</text>
</comment>
<feature type="domain" description="MacB-like periplasmic core" evidence="10">
    <location>
        <begin position="484"/>
        <end position="679"/>
    </location>
</feature>
<dbReference type="EMBL" id="JACHNU010000002">
    <property type="protein sequence ID" value="MBB4662258.1"/>
    <property type="molecule type" value="Genomic_DNA"/>
</dbReference>
<dbReference type="InterPro" id="IPR003838">
    <property type="entry name" value="ABC3_permease_C"/>
</dbReference>
<evidence type="ECO:0000313" key="11">
    <source>
        <dbReference type="EMBL" id="MBB4662258.1"/>
    </source>
</evidence>
<evidence type="ECO:0000259" key="10">
    <source>
        <dbReference type="Pfam" id="PF12704"/>
    </source>
</evidence>
<feature type="compositionally biased region" description="Gly residues" evidence="7">
    <location>
        <begin position="424"/>
        <end position="434"/>
    </location>
</feature>
<keyword evidence="12" id="KW-1185">Reference proteome</keyword>
<feature type="transmembrane region" description="Helical" evidence="8">
    <location>
        <begin position="761"/>
        <end position="783"/>
    </location>
</feature>
<evidence type="ECO:0000256" key="4">
    <source>
        <dbReference type="ARBA" id="ARBA00022989"/>
    </source>
</evidence>